<protein>
    <submittedName>
        <fullName evidence="1">Uncharacterized protein</fullName>
    </submittedName>
</protein>
<organism evidence="1 2">
    <name type="scientific">Bacteroides cellulosilyticus CL02T12C19</name>
    <dbReference type="NCBI Taxonomy" id="997874"/>
    <lineage>
        <taxon>Bacteria</taxon>
        <taxon>Pseudomonadati</taxon>
        <taxon>Bacteroidota</taxon>
        <taxon>Bacteroidia</taxon>
        <taxon>Bacteroidales</taxon>
        <taxon>Bacteroidaceae</taxon>
        <taxon>Bacteroides</taxon>
    </lineage>
</organism>
<name>I8W8R9_9BACE</name>
<dbReference type="HOGENOM" id="CLU_3394998_0_0_10"/>
<proteinExistence type="predicted"/>
<comment type="caution">
    <text evidence="1">The sequence shown here is derived from an EMBL/GenBank/DDBJ whole genome shotgun (WGS) entry which is preliminary data.</text>
</comment>
<keyword evidence="2" id="KW-1185">Reference proteome</keyword>
<evidence type="ECO:0000313" key="2">
    <source>
        <dbReference type="Proteomes" id="UP000003741"/>
    </source>
</evidence>
<accession>I8W8R9</accession>
<gene>
    <name evidence="1" type="ORF">HMPREF1062_01393</name>
</gene>
<dbReference type="EMBL" id="AGXG01000028">
    <property type="protein sequence ID" value="EIY35025.1"/>
    <property type="molecule type" value="Genomic_DNA"/>
</dbReference>
<sequence length="31" mass="3789">MFEINKEILPQYDERFFCCVENVVYQYSLPA</sequence>
<dbReference type="Proteomes" id="UP000003741">
    <property type="component" value="Unassembled WGS sequence"/>
</dbReference>
<evidence type="ECO:0000313" key="1">
    <source>
        <dbReference type="EMBL" id="EIY35025.1"/>
    </source>
</evidence>
<dbReference type="AlphaFoldDB" id="I8W8R9"/>
<reference evidence="1 2" key="1">
    <citation type="submission" date="2012-02" db="EMBL/GenBank/DDBJ databases">
        <title>The Genome Sequence of Bacteroides cellulosilyticus CL02T12C19.</title>
        <authorList>
            <consortium name="The Broad Institute Genome Sequencing Platform"/>
            <person name="Earl A."/>
            <person name="Ward D."/>
            <person name="Feldgarden M."/>
            <person name="Gevers D."/>
            <person name="Zitomersky N.L."/>
            <person name="Coyne M.J."/>
            <person name="Comstock L.E."/>
            <person name="Young S.K."/>
            <person name="Zeng Q."/>
            <person name="Gargeya S."/>
            <person name="Fitzgerald M."/>
            <person name="Haas B."/>
            <person name="Abouelleil A."/>
            <person name="Alvarado L."/>
            <person name="Arachchi H.M."/>
            <person name="Berlin A."/>
            <person name="Chapman S.B."/>
            <person name="Gearin G."/>
            <person name="Goldberg J."/>
            <person name="Griggs A."/>
            <person name="Gujja S."/>
            <person name="Hansen M."/>
            <person name="Heiman D."/>
            <person name="Howarth C."/>
            <person name="Larimer J."/>
            <person name="Lui A."/>
            <person name="MacDonald P.J.P."/>
            <person name="McCowen C."/>
            <person name="Montmayeur A."/>
            <person name="Murphy C."/>
            <person name="Neiman D."/>
            <person name="Pearson M."/>
            <person name="Priest M."/>
            <person name="Roberts A."/>
            <person name="Saif S."/>
            <person name="Shea T."/>
            <person name="Sisk P."/>
            <person name="Stolte C."/>
            <person name="Sykes S."/>
            <person name="Wortman J."/>
            <person name="Nusbaum C."/>
            <person name="Birren B."/>
        </authorList>
    </citation>
    <scope>NUCLEOTIDE SEQUENCE [LARGE SCALE GENOMIC DNA]</scope>
    <source>
        <strain evidence="1 2">CL02T12C19</strain>
    </source>
</reference>